<evidence type="ECO:0008006" key="5">
    <source>
        <dbReference type="Google" id="ProtNLM"/>
    </source>
</evidence>
<reference evidence="3" key="2">
    <citation type="submission" date="2016-09" db="EMBL/GenBank/DDBJ databases">
        <authorList>
            <person name="Chen S."/>
            <person name="Walker E."/>
        </authorList>
    </citation>
    <scope>NUCLEOTIDE SEQUENCE [LARGE SCALE GENOMIC DNA]</scope>
    <source>
        <strain evidence="3">MSU</strain>
    </source>
</reference>
<evidence type="ECO:0000313" key="3">
    <source>
        <dbReference type="Proteomes" id="UP000180252"/>
    </source>
</evidence>
<comment type="caution">
    <text evidence="1">The sequence shown here is derived from an EMBL/GenBank/DDBJ whole genome shotgun (WGS) entry which is preliminary data.</text>
</comment>
<dbReference type="EMBL" id="MIKE01000026">
    <property type="protein sequence ID" value="OHT43956.1"/>
    <property type="molecule type" value="Genomic_DNA"/>
</dbReference>
<dbReference type="STRING" id="1278819.BHE19_16605"/>
<organism evidence="1 3">
    <name type="scientific">Flavobacterium tructae</name>
    <dbReference type="NCBI Taxonomy" id="1114873"/>
    <lineage>
        <taxon>Bacteria</taxon>
        <taxon>Pseudomonadati</taxon>
        <taxon>Bacteroidota</taxon>
        <taxon>Flavobacteriia</taxon>
        <taxon>Flavobacteriales</taxon>
        <taxon>Flavobacteriaceae</taxon>
        <taxon>Flavobacterium</taxon>
    </lineage>
</organism>
<reference evidence="1" key="1">
    <citation type="submission" date="2016-09" db="EMBL/GenBank/DDBJ databases">
        <authorList>
            <person name="Capua I."/>
            <person name="De Benedictis P."/>
            <person name="Joannis T."/>
            <person name="Lombin L.H."/>
            <person name="Cattoli G."/>
        </authorList>
    </citation>
    <scope>NUCLEOTIDE SEQUENCE [LARGE SCALE GENOMIC DNA]</scope>
    <source>
        <strain evidence="1">MSU</strain>
    </source>
</reference>
<dbReference type="RefSeq" id="WP_070908372.1">
    <property type="nucleotide sequence ID" value="NZ_MIKE01000026.1"/>
</dbReference>
<dbReference type="PROSITE" id="PS51257">
    <property type="entry name" value="PROKAR_LIPOPROTEIN"/>
    <property type="match status" value="1"/>
</dbReference>
<protein>
    <recommendedName>
        <fullName evidence="5">MlpB protein</fullName>
    </recommendedName>
</protein>
<evidence type="ECO:0000313" key="2">
    <source>
        <dbReference type="EMBL" id="OXB21529.1"/>
    </source>
</evidence>
<evidence type="ECO:0000313" key="4">
    <source>
        <dbReference type="Proteomes" id="UP000198319"/>
    </source>
</evidence>
<proteinExistence type="predicted"/>
<accession>A0A1S1J442</accession>
<keyword evidence="4" id="KW-1185">Reference proteome</keyword>
<dbReference type="EMBL" id="MUHG01000003">
    <property type="protein sequence ID" value="OXB21529.1"/>
    <property type="molecule type" value="Genomic_DNA"/>
</dbReference>
<gene>
    <name evidence="2" type="ORF">B0A71_03215</name>
    <name evidence="1" type="ORF">BHE19_16605</name>
</gene>
<dbReference type="OrthoDB" id="1122197at2"/>
<dbReference type="Proteomes" id="UP000198319">
    <property type="component" value="Unassembled WGS sequence"/>
</dbReference>
<dbReference type="Proteomes" id="UP000180252">
    <property type="component" value="Unassembled WGS sequence"/>
</dbReference>
<evidence type="ECO:0000313" key="1">
    <source>
        <dbReference type="EMBL" id="OHT43956.1"/>
    </source>
</evidence>
<name>A0A1S1J442_9FLAO</name>
<dbReference type="AlphaFoldDB" id="A0A1S1J442"/>
<reference evidence="2 4" key="3">
    <citation type="submission" date="2016-11" db="EMBL/GenBank/DDBJ databases">
        <title>Whole genomes of Flavobacteriaceae.</title>
        <authorList>
            <person name="Stine C."/>
            <person name="Li C."/>
            <person name="Tadesse D."/>
        </authorList>
    </citation>
    <scope>NUCLEOTIDE SEQUENCE [LARGE SCALE GENOMIC DNA]</scope>
    <source>
        <strain evidence="2 4">ATCC BAA-2541</strain>
    </source>
</reference>
<sequence>MKTIGRYFLIAAMAVVMISCKDQENKPQNQVSDQKELIIKDSTAALEGTPVPNDEVCMVNDLHMGKKQIEVPFDGKMYYGCCNMCVERIPNDENVRKATDPHTGAKVDKASAYIVSLNKQGNVAYFESEKSYQNFIQANKELKK</sequence>